<keyword evidence="5" id="KW-1185">Reference proteome</keyword>
<name>A0AAD4GN89_ASPNN</name>
<evidence type="ECO:0000256" key="2">
    <source>
        <dbReference type="ARBA" id="ARBA00023027"/>
    </source>
</evidence>
<dbReference type="Proteomes" id="UP001194746">
    <property type="component" value="Unassembled WGS sequence"/>
</dbReference>
<comment type="caution">
    <text evidence="4">The sequence shown here is derived from an EMBL/GenBank/DDBJ whole genome shotgun (WGS) entry which is preliminary data.</text>
</comment>
<dbReference type="GO" id="GO:0005739">
    <property type="term" value="C:mitochondrion"/>
    <property type="evidence" value="ECO:0007669"/>
    <property type="project" value="TreeGrafter"/>
</dbReference>
<dbReference type="PANTHER" id="PTHR46505:SF1">
    <property type="entry name" value="OXIDOREDUCTASE NAD-BINDING DOMAIN-CONTAINING PROTEIN 1"/>
    <property type="match status" value="1"/>
</dbReference>
<gene>
    <name evidence="4" type="ORF">FE257_004035</name>
</gene>
<dbReference type="PROSITE" id="PS51384">
    <property type="entry name" value="FAD_FR"/>
    <property type="match status" value="1"/>
</dbReference>
<accession>A0AAD4GN89</accession>
<reference evidence="4" key="2">
    <citation type="submission" date="2020-02" db="EMBL/GenBank/DDBJ databases">
        <authorList>
            <person name="Gilchrist C.L.M."/>
            <person name="Chooi Y.-H."/>
        </authorList>
    </citation>
    <scope>NUCLEOTIDE SEQUENCE</scope>
    <source>
        <strain evidence="4">MST-FP2251</strain>
    </source>
</reference>
<feature type="domain" description="FAD-binding FR-type" evidence="3">
    <location>
        <begin position="55"/>
        <end position="205"/>
    </location>
</feature>
<sequence length="379" mass="42354">MRLRRLQQFHRSTSRITTTTPLFQIHQRLMSSPNPTRKTSSVPHKVRTAAEPRQNRVYNVRLSHIEQASSTVRLLHLTIPPQIQNPEESQEADSEPDQPEPFAFLPGQWLDVHIPSISNAGGFSITSTPVDAQALPSLEPTIASLPVEDEETGLPPLDPRGRDPYVELAVQRAPSNPASAWLWQPKDDILGKELSIRVGGSFVWPPLGVDLKTIRNVVFVAGGVGINPLVSMLSHLNNNAVDSPALLHPPCNIHFLYSCKAPEENTALEQVLFLSRIRQIIRSHAESQRLRISLDLYLTNLPAGSSSLPEESPSDLTIHPRRINRGDLQMALSGSDGRIHPDKTVCYMCGPPRMTDEFVGVMQELLGQNKERVFFEKWW</sequence>
<dbReference type="AlphaFoldDB" id="A0AAD4GN89"/>
<evidence type="ECO:0000256" key="1">
    <source>
        <dbReference type="ARBA" id="ARBA00023002"/>
    </source>
</evidence>
<evidence type="ECO:0000313" key="4">
    <source>
        <dbReference type="EMBL" id="KAF9883150.1"/>
    </source>
</evidence>
<keyword evidence="2" id="KW-0520">NAD</keyword>
<dbReference type="EMBL" id="VCAU01000180">
    <property type="protein sequence ID" value="KAF9883150.1"/>
    <property type="molecule type" value="Genomic_DNA"/>
</dbReference>
<proteinExistence type="predicted"/>
<keyword evidence="1" id="KW-0560">Oxidoreductase</keyword>
<dbReference type="GO" id="GO:0016491">
    <property type="term" value="F:oxidoreductase activity"/>
    <property type="evidence" value="ECO:0007669"/>
    <property type="project" value="UniProtKB-KW"/>
</dbReference>
<dbReference type="PANTHER" id="PTHR46505">
    <property type="entry name" value="OXIDOREDUCTASE NAD-BINDING DOMAIN-CONTAINING PROTEIN 1"/>
    <property type="match status" value="1"/>
</dbReference>
<reference evidence="4" key="1">
    <citation type="journal article" date="2019" name="Beilstein J. Org. Chem.">
        <title>Nanangenines: drimane sesquiterpenoids as the dominant metabolite cohort of a novel Australian fungus, Aspergillus nanangensis.</title>
        <authorList>
            <person name="Lacey H.J."/>
            <person name="Gilchrist C.L.M."/>
            <person name="Crombie A."/>
            <person name="Kalaitzis J.A."/>
            <person name="Vuong D."/>
            <person name="Rutledge P.J."/>
            <person name="Turner P."/>
            <person name="Pitt J.I."/>
            <person name="Lacey E."/>
            <person name="Chooi Y.H."/>
            <person name="Piggott A.M."/>
        </authorList>
    </citation>
    <scope>NUCLEOTIDE SEQUENCE</scope>
    <source>
        <strain evidence="4">MST-FP2251</strain>
    </source>
</reference>
<evidence type="ECO:0000259" key="3">
    <source>
        <dbReference type="PROSITE" id="PS51384"/>
    </source>
</evidence>
<dbReference type="SUPFAM" id="SSF52343">
    <property type="entry name" value="Ferredoxin reductase-like, C-terminal NADP-linked domain"/>
    <property type="match status" value="1"/>
</dbReference>
<dbReference type="InterPro" id="IPR052128">
    <property type="entry name" value="Oxidoreductase_NAD-binding"/>
</dbReference>
<dbReference type="Gene3D" id="3.40.50.80">
    <property type="entry name" value="Nucleotide-binding domain of ferredoxin-NADP reductase (FNR) module"/>
    <property type="match status" value="1"/>
</dbReference>
<dbReference type="InterPro" id="IPR017927">
    <property type="entry name" value="FAD-bd_FR_type"/>
</dbReference>
<protein>
    <recommendedName>
        <fullName evidence="3">FAD-binding FR-type domain-containing protein</fullName>
    </recommendedName>
</protein>
<dbReference type="CDD" id="cd00322">
    <property type="entry name" value="FNR_like"/>
    <property type="match status" value="1"/>
</dbReference>
<evidence type="ECO:0000313" key="5">
    <source>
        <dbReference type="Proteomes" id="UP001194746"/>
    </source>
</evidence>
<organism evidence="4 5">
    <name type="scientific">Aspergillus nanangensis</name>
    <dbReference type="NCBI Taxonomy" id="2582783"/>
    <lineage>
        <taxon>Eukaryota</taxon>
        <taxon>Fungi</taxon>
        <taxon>Dikarya</taxon>
        <taxon>Ascomycota</taxon>
        <taxon>Pezizomycotina</taxon>
        <taxon>Eurotiomycetes</taxon>
        <taxon>Eurotiomycetidae</taxon>
        <taxon>Eurotiales</taxon>
        <taxon>Aspergillaceae</taxon>
        <taxon>Aspergillus</taxon>
        <taxon>Aspergillus subgen. Circumdati</taxon>
    </lineage>
</organism>
<dbReference type="InterPro" id="IPR039261">
    <property type="entry name" value="FNR_nucleotide-bd"/>
</dbReference>